<keyword evidence="1" id="KW-0812">Transmembrane</keyword>
<keyword evidence="1" id="KW-1133">Transmembrane helix</keyword>
<reference evidence="2" key="1">
    <citation type="journal article" date="2021" name="Proc. Natl. Acad. Sci. U.S.A.">
        <title>A Catalog of Tens of Thousands of Viruses from Human Metagenomes Reveals Hidden Associations with Chronic Diseases.</title>
        <authorList>
            <person name="Tisza M.J."/>
            <person name="Buck C.B."/>
        </authorList>
    </citation>
    <scope>NUCLEOTIDE SEQUENCE</scope>
    <source>
        <strain evidence="2">CtTIi48</strain>
    </source>
</reference>
<organism evidence="2">
    <name type="scientific">Siphoviridae sp. ctTIi48</name>
    <dbReference type="NCBI Taxonomy" id="2827875"/>
    <lineage>
        <taxon>Viruses</taxon>
        <taxon>Duplodnaviria</taxon>
        <taxon>Heunggongvirae</taxon>
        <taxon>Uroviricota</taxon>
        <taxon>Caudoviricetes</taxon>
    </lineage>
</organism>
<name>A0A8S5TLT8_9CAUD</name>
<feature type="transmembrane region" description="Helical" evidence="1">
    <location>
        <begin position="6"/>
        <end position="25"/>
    </location>
</feature>
<evidence type="ECO:0000313" key="2">
    <source>
        <dbReference type="EMBL" id="DAF64137.1"/>
    </source>
</evidence>
<keyword evidence="1" id="KW-0472">Membrane</keyword>
<proteinExistence type="predicted"/>
<evidence type="ECO:0000256" key="1">
    <source>
        <dbReference type="SAM" id="Phobius"/>
    </source>
</evidence>
<protein>
    <submittedName>
        <fullName evidence="2">Uncharacterized protein</fullName>
    </submittedName>
</protein>
<sequence length="94" mass="10694">MTEWNIVTVIVVIVGLIGTVAAPLVKNTRAMTQLSGEIKNLIYRIGQNEKETDELKVKASSRHKQIFERLDEQGEKINNHEGRISALEHKEEKQ</sequence>
<dbReference type="EMBL" id="BK032851">
    <property type="protein sequence ID" value="DAF64137.1"/>
    <property type="molecule type" value="Genomic_DNA"/>
</dbReference>
<accession>A0A8S5TLT8</accession>